<dbReference type="PANTHER" id="PTHR46769">
    <property type="entry name" value="POLYCYSTIC KIDNEY AND HEPATIC DISEASE 1 (AUTOSOMAL RECESSIVE)-LIKE 1"/>
    <property type="match status" value="1"/>
</dbReference>
<name>A0ABZ2YY33_9BACT</name>
<dbReference type="InterPro" id="IPR014756">
    <property type="entry name" value="Ig_E-set"/>
</dbReference>
<evidence type="ECO:0000256" key="2">
    <source>
        <dbReference type="SAM" id="SignalP"/>
    </source>
</evidence>
<dbReference type="PANTHER" id="PTHR46769:SF2">
    <property type="entry name" value="FIBROCYSTIN-L ISOFORM 2 PRECURSOR-RELATED"/>
    <property type="match status" value="1"/>
</dbReference>
<dbReference type="RefSeq" id="WP_341838736.1">
    <property type="nucleotide sequence ID" value="NZ_CP149792.1"/>
</dbReference>
<feature type="chain" id="PRO_5045742351" evidence="2">
    <location>
        <begin position="23"/>
        <end position="731"/>
    </location>
</feature>
<feature type="domain" description="IPT/TIG" evidence="3">
    <location>
        <begin position="274"/>
        <end position="352"/>
    </location>
</feature>
<dbReference type="Pfam" id="PF01833">
    <property type="entry name" value="TIG"/>
    <property type="match status" value="5"/>
</dbReference>
<organism evidence="4 5">
    <name type="scientific">Chitinophaga caseinilytica</name>
    <dbReference type="NCBI Taxonomy" id="2267521"/>
    <lineage>
        <taxon>Bacteria</taxon>
        <taxon>Pseudomonadati</taxon>
        <taxon>Bacteroidota</taxon>
        <taxon>Chitinophagia</taxon>
        <taxon>Chitinophagales</taxon>
        <taxon>Chitinophagaceae</taxon>
        <taxon>Chitinophaga</taxon>
    </lineage>
</organism>
<dbReference type="CDD" id="cd00102">
    <property type="entry name" value="IPT"/>
    <property type="match status" value="2"/>
</dbReference>
<feature type="signal peptide" evidence="2">
    <location>
        <begin position="1"/>
        <end position="22"/>
    </location>
</feature>
<reference evidence="4 5" key="1">
    <citation type="submission" date="2024-03" db="EMBL/GenBank/DDBJ databases">
        <title>Chitinophaga caseinilytica sp. nov., a casein hydrolysing bacterium isolated from forest soil.</title>
        <authorList>
            <person name="Lee D.S."/>
            <person name="Han D.M."/>
            <person name="Baek J.H."/>
            <person name="Choi D.G."/>
            <person name="Jeon J.H."/>
            <person name="Jeon C.O."/>
        </authorList>
    </citation>
    <scope>NUCLEOTIDE SEQUENCE [LARGE SCALE GENOMIC DNA]</scope>
    <source>
        <strain evidence="4 5">KACC 19118</strain>
    </source>
</reference>
<dbReference type="SUPFAM" id="SSF63829">
    <property type="entry name" value="Calcium-dependent phosphotriesterase"/>
    <property type="match status" value="1"/>
</dbReference>
<evidence type="ECO:0000313" key="4">
    <source>
        <dbReference type="EMBL" id="WZN43942.1"/>
    </source>
</evidence>
<dbReference type="Gene3D" id="2.60.40.10">
    <property type="entry name" value="Immunoglobulins"/>
    <property type="match status" value="5"/>
</dbReference>
<evidence type="ECO:0000256" key="1">
    <source>
        <dbReference type="ARBA" id="ARBA00022729"/>
    </source>
</evidence>
<dbReference type="SMART" id="SM00429">
    <property type="entry name" value="IPT"/>
    <property type="match status" value="4"/>
</dbReference>
<dbReference type="InterPro" id="IPR002909">
    <property type="entry name" value="IPT_dom"/>
</dbReference>
<dbReference type="InterPro" id="IPR052387">
    <property type="entry name" value="Fibrocystin"/>
</dbReference>
<dbReference type="SUPFAM" id="SSF81296">
    <property type="entry name" value="E set domains"/>
    <property type="match status" value="5"/>
</dbReference>
<dbReference type="Gene3D" id="2.120.10.30">
    <property type="entry name" value="TolB, C-terminal domain"/>
    <property type="match status" value="2"/>
</dbReference>
<evidence type="ECO:0000259" key="3">
    <source>
        <dbReference type="SMART" id="SM00429"/>
    </source>
</evidence>
<dbReference type="EMBL" id="CP150096">
    <property type="protein sequence ID" value="WZN43942.1"/>
    <property type="molecule type" value="Genomic_DNA"/>
</dbReference>
<keyword evidence="5" id="KW-1185">Reference proteome</keyword>
<gene>
    <name evidence="4" type="ORF">WJU22_13645</name>
</gene>
<evidence type="ECO:0000313" key="5">
    <source>
        <dbReference type="Proteomes" id="UP001449657"/>
    </source>
</evidence>
<dbReference type="PROSITE" id="PS51257">
    <property type="entry name" value="PROKAR_LIPOPROTEIN"/>
    <property type="match status" value="1"/>
</dbReference>
<accession>A0ABZ2YY33</accession>
<dbReference type="InterPro" id="IPR013783">
    <property type="entry name" value="Ig-like_fold"/>
</dbReference>
<feature type="domain" description="IPT/TIG" evidence="3">
    <location>
        <begin position="33"/>
        <end position="112"/>
    </location>
</feature>
<proteinExistence type="predicted"/>
<dbReference type="CDD" id="cd00603">
    <property type="entry name" value="IPT_PCSR"/>
    <property type="match status" value="1"/>
</dbReference>
<dbReference type="InterPro" id="IPR011042">
    <property type="entry name" value="6-blade_b-propeller_TolB-like"/>
</dbReference>
<keyword evidence="1 2" id="KW-0732">Signal</keyword>
<dbReference type="Proteomes" id="UP001449657">
    <property type="component" value="Chromosome"/>
</dbReference>
<sequence length="731" mass="76731">MKKLIRYFLLLCLFAATVGVQSCRKEKDPVKTPLAVKSFFPNSGNGGTLVTILGSGFNNEGSVKVSFAGKDADIINRQDTVLVVRAPATGGSGAIRVNLGEQSAEAGNYTYQKLSVKQFFPGNGPAGMHIRISGEGFSSLDSPAEVLVNGKSATIVSATDTLIVAEVPVAAGSGPVTVKVDGKSSSGADFRFQAITGIKPVTGGAGTKVVISGGGFENVLAGNVVDFNGKPAVVKEAAENRLVVEVPADVRTGPVSVVINDQKTTGPDFTIVPLPTISGVTPLSGPAGTEMTITGLHFSKETDENIVKINGTVVPVKSATGTKLTLVLPGGTGVGKVTLSVNDQAVTGPEFRDQQLGILSVTPANGLAGTKVTLAGTGFSTIPAENIVTFNGIPAMVESATETSITVTAPAALTSGPLVVKRAALEARAPQQFMRAGVITIAGGPATNTLLTNTMNGMAVDSKGNIFVIDRSQFNVLKVTPDGQISVFAGSDAGEMGVVDGKGIAARFMTLRGIVIDPNDNIYVTEVATRNNIRKIKPDGTVTTFKSGLERQPGQIILDKKGNMYVSQLYWGMLKIYPDAAVEQAFNGSVSDDCRPAVDAQGNLYYYVDENEGFLGKWNFGGAVDYRWLGSSFGHQDGPFDQALFMYGMRGLLFDADGNMLILDKANYSIRKANLATREVSTVAKLGRGFEDGSFEQAKFSFSTVDMATDRDGNIYLLDAGNKAIRKVMLK</sequence>
<feature type="domain" description="IPT/TIG" evidence="3">
    <location>
        <begin position="113"/>
        <end position="193"/>
    </location>
</feature>
<feature type="domain" description="IPT/TIG" evidence="3">
    <location>
        <begin position="355"/>
        <end position="434"/>
    </location>
</feature>
<protein>
    <submittedName>
        <fullName evidence="4">IPT/TIG domain-containing protein</fullName>
    </submittedName>
</protein>